<reference evidence="6" key="1">
    <citation type="submission" date="2021-03" db="EMBL/GenBank/DDBJ databases">
        <authorList>
            <person name="Tagirdzhanova G."/>
        </authorList>
    </citation>
    <scope>NUCLEOTIDE SEQUENCE</scope>
</reference>
<dbReference type="Pfam" id="PF12767">
    <property type="entry name" value="SAGA-Tad1"/>
    <property type="match status" value="1"/>
</dbReference>
<dbReference type="InterPro" id="IPR024738">
    <property type="entry name" value="Hfi1/Tada1"/>
</dbReference>
<evidence type="ECO:0000256" key="5">
    <source>
        <dbReference type="SAM" id="MobiDB-lite"/>
    </source>
</evidence>
<dbReference type="OrthoDB" id="10264870at2759"/>
<dbReference type="PANTHER" id="PTHR21277">
    <property type="entry name" value="TRANSCRIPTIONAL ADAPTER 1"/>
    <property type="match status" value="1"/>
</dbReference>
<evidence type="ECO:0000313" key="6">
    <source>
        <dbReference type="EMBL" id="CAF9914681.1"/>
    </source>
</evidence>
<evidence type="ECO:0000256" key="3">
    <source>
        <dbReference type="ARBA" id="ARBA00023163"/>
    </source>
</evidence>
<dbReference type="EMBL" id="CAJPDQ010000009">
    <property type="protein sequence ID" value="CAF9914681.1"/>
    <property type="molecule type" value="Genomic_DNA"/>
</dbReference>
<comment type="caution">
    <text evidence="6">The sequence shown here is derived from an EMBL/GenBank/DDBJ whole genome shotgun (WGS) entry which is preliminary data.</text>
</comment>
<evidence type="ECO:0000256" key="2">
    <source>
        <dbReference type="ARBA" id="ARBA00023015"/>
    </source>
</evidence>
<organism evidence="6 7">
    <name type="scientific">Gomphillus americanus</name>
    <dbReference type="NCBI Taxonomy" id="1940652"/>
    <lineage>
        <taxon>Eukaryota</taxon>
        <taxon>Fungi</taxon>
        <taxon>Dikarya</taxon>
        <taxon>Ascomycota</taxon>
        <taxon>Pezizomycotina</taxon>
        <taxon>Lecanoromycetes</taxon>
        <taxon>OSLEUM clade</taxon>
        <taxon>Ostropomycetidae</taxon>
        <taxon>Ostropales</taxon>
        <taxon>Graphidaceae</taxon>
        <taxon>Gomphilloideae</taxon>
        <taxon>Gomphillus</taxon>
    </lineage>
</organism>
<dbReference type="GO" id="GO:0000124">
    <property type="term" value="C:SAGA complex"/>
    <property type="evidence" value="ECO:0007669"/>
    <property type="project" value="UniProtKB-ARBA"/>
</dbReference>
<feature type="region of interest" description="Disordered" evidence="5">
    <location>
        <begin position="371"/>
        <end position="390"/>
    </location>
</feature>
<dbReference type="GO" id="GO:0003713">
    <property type="term" value="F:transcription coactivator activity"/>
    <property type="evidence" value="ECO:0007669"/>
    <property type="project" value="TreeGrafter"/>
</dbReference>
<dbReference type="GO" id="GO:0005634">
    <property type="term" value="C:nucleus"/>
    <property type="evidence" value="ECO:0007669"/>
    <property type="project" value="UniProtKB-SubCell"/>
</dbReference>
<keyword evidence="3" id="KW-0804">Transcription</keyword>
<accession>A0A8H3EWA5</accession>
<gene>
    <name evidence="6" type="ORF">GOMPHAMPRED_008227</name>
</gene>
<keyword evidence="7" id="KW-1185">Reference proteome</keyword>
<protein>
    <recommendedName>
        <fullName evidence="8">Transcriptional coactivator HFI1/ADA1</fullName>
    </recommendedName>
</protein>
<proteinExistence type="predicted"/>
<name>A0A8H3EWA5_9LECA</name>
<keyword evidence="4" id="KW-0539">Nucleus</keyword>
<keyword evidence="2" id="KW-0805">Transcription regulation</keyword>
<comment type="subcellular location">
    <subcellularLocation>
        <location evidence="1">Nucleus</location>
    </subcellularLocation>
</comment>
<dbReference type="Proteomes" id="UP000664169">
    <property type="component" value="Unassembled WGS sequence"/>
</dbReference>
<sequence>MPDLSLDPSTLSVIAPTLLTPSKSGVVQQSFSKIPKAATTAPRVDLEPIYASLKAAIGEQWTKYKEAVGLFVIGQLNQQEFCHRTDHFLAQDPSVEHLHNQLVVGIFINVGRDPPEPGVASFVSANDKPVSLPKPMAGDAAEQRLKSEIMQLPPRDRKRLKEVAEAEIPDPISAAVLEYQAAKHFKVPTDAGSGGKTNWDLEIRKRYQQSLAAETGEFPDADSVHKRLIPICYEEGLSHGAAPQCSDFIAASTEQFIKEILSGMYNRSRTNIPSGSINSVMTHRFRTQLQQEEDALLKGNLVKVAGTGLFPVEAKEAIARKPLAVHDLKIATRTIDSGLGQFPNVLSRITHGYEEGEYEAVMEQIRQDALDQDEEPRHFSKALPSGPESDGDLRMNGFPNGVNGVNGHVNDDEDGDWGWEGGSSTHRLLLHEALEECLNIGI</sequence>
<evidence type="ECO:0000256" key="1">
    <source>
        <dbReference type="ARBA" id="ARBA00004123"/>
    </source>
</evidence>
<evidence type="ECO:0008006" key="8">
    <source>
        <dbReference type="Google" id="ProtNLM"/>
    </source>
</evidence>
<evidence type="ECO:0000313" key="7">
    <source>
        <dbReference type="Proteomes" id="UP000664169"/>
    </source>
</evidence>
<evidence type="ECO:0000256" key="4">
    <source>
        <dbReference type="ARBA" id="ARBA00023242"/>
    </source>
</evidence>
<dbReference type="AlphaFoldDB" id="A0A8H3EWA5"/>
<dbReference type="GO" id="GO:0006357">
    <property type="term" value="P:regulation of transcription by RNA polymerase II"/>
    <property type="evidence" value="ECO:0007669"/>
    <property type="project" value="TreeGrafter"/>
</dbReference>
<dbReference type="PANTHER" id="PTHR21277:SF5">
    <property type="entry name" value="TRANSCRIPTIONAL ADAPTER 1"/>
    <property type="match status" value="1"/>
</dbReference>